<sequence>FQLFHVVADVTRLWKGSKKSSPTSDLSIWSGGARSWSWRAGIQQVFLVSLLQHT</sequence>
<reference evidence="1" key="2">
    <citation type="submission" date="2016-06" db="EMBL/GenBank/DDBJ databases">
        <title>The genome of a short-lived fish provides insights into sex chromosome evolution and the genetic control of aging.</title>
        <authorList>
            <person name="Reichwald K."/>
            <person name="Felder M."/>
            <person name="Petzold A."/>
            <person name="Koch P."/>
            <person name="Groth M."/>
            <person name="Platzer M."/>
        </authorList>
    </citation>
    <scope>NUCLEOTIDE SEQUENCE</scope>
    <source>
        <tissue evidence="1">Brain</tissue>
    </source>
</reference>
<reference evidence="1" key="1">
    <citation type="submission" date="2016-05" db="EMBL/GenBank/DDBJ databases">
        <authorList>
            <person name="Lavstsen T."/>
            <person name="Jespersen J.S."/>
        </authorList>
    </citation>
    <scope>NUCLEOTIDE SEQUENCE</scope>
    <source>
        <tissue evidence="1">Brain</tissue>
    </source>
</reference>
<feature type="non-terminal residue" evidence="1">
    <location>
        <position position="1"/>
    </location>
</feature>
<dbReference type="EMBL" id="HADX01014069">
    <property type="protein sequence ID" value="SBP36301.1"/>
    <property type="molecule type" value="Transcribed_RNA"/>
</dbReference>
<feature type="non-terminal residue" evidence="1">
    <location>
        <position position="54"/>
    </location>
</feature>
<gene>
    <name evidence="1" type="primary">Nfu_g_1_019094</name>
</gene>
<evidence type="ECO:0000313" key="1">
    <source>
        <dbReference type="EMBL" id="SBP36301.1"/>
    </source>
</evidence>
<protein>
    <submittedName>
        <fullName evidence="1">Uncharacterized protein</fullName>
    </submittedName>
</protein>
<dbReference type="AlphaFoldDB" id="A0A1A7Z1S3"/>
<organism evidence="1">
    <name type="scientific">Iconisemion striatum</name>
    <dbReference type="NCBI Taxonomy" id="60296"/>
    <lineage>
        <taxon>Eukaryota</taxon>
        <taxon>Metazoa</taxon>
        <taxon>Chordata</taxon>
        <taxon>Craniata</taxon>
        <taxon>Vertebrata</taxon>
        <taxon>Euteleostomi</taxon>
        <taxon>Actinopterygii</taxon>
        <taxon>Neopterygii</taxon>
        <taxon>Teleostei</taxon>
        <taxon>Neoteleostei</taxon>
        <taxon>Acanthomorphata</taxon>
        <taxon>Ovalentaria</taxon>
        <taxon>Atherinomorphae</taxon>
        <taxon>Cyprinodontiformes</taxon>
        <taxon>Nothobranchiidae</taxon>
        <taxon>Iconisemion</taxon>
    </lineage>
</organism>
<name>A0A1A7Z1S3_9TELE</name>
<accession>A0A1A7Z1S3</accession>
<proteinExistence type="predicted"/>